<evidence type="ECO:0000256" key="7">
    <source>
        <dbReference type="ARBA" id="ARBA00023049"/>
    </source>
</evidence>
<dbReference type="PROSITE" id="PS51885">
    <property type="entry name" value="NEPRILYSIN"/>
    <property type="match status" value="2"/>
</dbReference>
<dbReference type="InterPro" id="IPR018497">
    <property type="entry name" value="Peptidase_M13_C"/>
</dbReference>
<protein>
    <submittedName>
        <fullName evidence="10">Peptidase family m13 domain-containing protein</fullName>
    </submittedName>
</protein>
<evidence type="ECO:0000259" key="9">
    <source>
        <dbReference type="Pfam" id="PF05649"/>
    </source>
</evidence>
<organism evidence="10 11">
    <name type="scientific">Ditylenchus destructor</name>
    <dbReference type="NCBI Taxonomy" id="166010"/>
    <lineage>
        <taxon>Eukaryota</taxon>
        <taxon>Metazoa</taxon>
        <taxon>Ecdysozoa</taxon>
        <taxon>Nematoda</taxon>
        <taxon>Chromadorea</taxon>
        <taxon>Rhabditida</taxon>
        <taxon>Tylenchina</taxon>
        <taxon>Tylenchomorpha</taxon>
        <taxon>Sphaerularioidea</taxon>
        <taxon>Anguinidae</taxon>
        <taxon>Anguininae</taxon>
        <taxon>Ditylenchus</taxon>
    </lineage>
</organism>
<dbReference type="GO" id="GO:0004222">
    <property type="term" value="F:metalloendopeptidase activity"/>
    <property type="evidence" value="ECO:0007669"/>
    <property type="project" value="InterPro"/>
</dbReference>
<keyword evidence="5" id="KW-0378">Hydrolase</keyword>
<evidence type="ECO:0000256" key="6">
    <source>
        <dbReference type="ARBA" id="ARBA00022833"/>
    </source>
</evidence>
<dbReference type="GO" id="GO:0005886">
    <property type="term" value="C:plasma membrane"/>
    <property type="evidence" value="ECO:0007669"/>
    <property type="project" value="TreeGrafter"/>
</dbReference>
<dbReference type="Pfam" id="PF01431">
    <property type="entry name" value="Peptidase_M13"/>
    <property type="match status" value="1"/>
</dbReference>
<comment type="caution">
    <text evidence="10">The sequence shown here is derived from an EMBL/GenBank/DDBJ whole genome shotgun (WGS) entry which is preliminary data.</text>
</comment>
<proteinExistence type="inferred from homology"/>
<keyword evidence="11" id="KW-1185">Reference proteome</keyword>
<dbReference type="SUPFAM" id="SSF55486">
    <property type="entry name" value="Metalloproteases ('zincins'), catalytic domain"/>
    <property type="match status" value="2"/>
</dbReference>
<dbReference type="InterPro" id="IPR024079">
    <property type="entry name" value="MetalloPept_cat_dom_sf"/>
</dbReference>
<keyword evidence="4" id="KW-0479">Metal-binding</keyword>
<dbReference type="InterPro" id="IPR042089">
    <property type="entry name" value="Peptidase_M13_dom_2"/>
</dbReference>
<evidence type="ECO:0000256" key="2">
    <source>
        <dbReference type="ARBA" id="ARBA00007357"/>
    </source>
</evidence>
<comment type="similarity">
    <text evidence="2">Belongs to the peptidase M13 family.</text>
</comment>
<evidence type="ECO:0000256" key="5">
    <source>
        <dbReference type="ARBA" id="ARBA00022801"/>
    </source>
</evidence>
<keyword evidence="6" id="KW-0862">Zinc</keyword>
<keyword evidence="3" id="KW-0645">Protease</keyword>
<feature type="domain" description="Peptidase M13 C-terminal" evidence="8">
    <location>
        <begin position="7"/>
        <end position="95"/>
    </location>
</feature>
<evidence type="ECO:0000256" key="3">
    <source>
        <dbReference type="ARBA" id="ARBA00022670"/>
    </source>
</evidence>
<evidence type="ECO:0000313" key="11">
    <source>
        <dbReference type="Proteomes" id="UP001201812"/>
    </source>
</evidence>
<accession>A0AAD4N8Y3</accession>
<dbReference type="EMBL" id="JAKKPZ010000007">
    <property type="protein sequence ID" value="KAI1718972.1"/>
    <property type="molecule type" value="Genomic_DNA"/>
</dbReference>
<evidence type="ECO:0000259" key="8">
    <source>
        <dbReference type="Pfam" id="PF01431"/>
    </source>
</evidence>
<gene>
    <name evidence="10" type="ORF">DdX_06087</name>
</gene>
<dbReference type="PANTHER" id="PTHR11733">
    <property type="entry name" value="ZINC METALLOPROTEASE FAMILY M13 NEPRILYSIN-RELATED"/>
    <property type="match status" value="1"/>
</dbReference>
<evidence type="ECO:0000256" key="4">
    <source>
        <dbReference type="ARBA" id="ARBA00022723"/>
    </source>
</evidence>
<dbReference type="AlphaFoldDB" id="A0AAD4N8Y3"/>
<dbReference type="Proteomes" id="UP001201812">
    <property type="component" value="Unassembled WGS sequence"/>
</dbReference>
<dbReference type="Pfam" id="PF05649">
    <property type="entry name" value="Peptidase_M13_N"/>
    <property type="match status" value="1"/>
</dbReference>
<reference evidence="10" key="1">
    <citation type="submission" date="2022-01" db="EMBL/GenBank/DDBJ databases">
        <title>Genome Sequence Resource for Two Populations of Ditylenchus destructor, the Migratory Endoparasitic Phytonematode.</title>
        <authorList>
            <person name="Zhang H."/>
            <person name="Lin R."/>
            <person name="Xie B."/>
        </authorList>
    </citation>
    <scope>NUCLEOTIDE SEQUENCE</scope>
    <source>
        <strain evidence="10">BazhouSP</strain>
    </source>
</reference>
<keyword evidence="7" id="KW-0482">Metalloprotease</keyword>
<dbReference type="Gene3D" id="3.40.390.10">
    <property type="entry name" value="Collagenase (Catalytic Domain)"/>
    <property type="match status" value="1"/>
</dbReference>
<evidence type="ECO:0000313" key="10">
    <source>
        <dbReference type="EMBL" id="KAI1718972.1"/>
    </source>
</evidence>
<name>A0AAD4N8Y3_9BILA</name>
<feature type="domain" description="Peptidase M13 N-terminal" evidence="9">
    <location>
        <begin position="163"/>
        <end position="375"/>
    </location>
</feature>
<dbReference type="GO" id="GO:0016485">
    <property type="term" value="P:protein processing"/>
    <property type="evidence" value="ECO:0007669"/>
    <property type="project" value="TreeGrafter"/>
</dbReference>
<sequence>MTYFYVTGVIAAYRAFRNTQSYRKPDLRLPNPMAGQLTPDQVFFMSYSQTMCQTTPKQAELYKQLVLDQAAPQNTRVMGAVQHLQQFTTAFNCPVWSVEAQRNLAKNRCNIWNNEVNAVTGTPPTTTTLPNLNVPMRLDQNSSRYVEVADRIANLVDTTQDVCNNFYQYACGPFGKHYENPFLEAAEYKSFEQLAAALKTNSPTSDNYNRVSNAKSFYNSCIDNIKDIQSQSRNNIFASDYIDTFNGETGVPFPLMESPDNEYKFSSLDSSYMGYALDASGHILLDQPQMVLPRHFYHGDRWSIIQSLYQADIEQILTAYITNTTTNNANQTAVREVAASIVDLEATLAQYQFTGDEDDYLNYLGAYQPKIIGQLKVGHLSCFAHIRLCVIGYQDNCR</sequence>
<dbReference type="InterPro" id="IPR008753">
    <property type="entry name" value="Peptidase_M13_N"/>
</dbReference>
<dbReference type="PANTHER" id="PTHR11733:SF240">
    <property type="entry name" value="GH14155P-RELATED"/>
    <property type="match status" value="1"/>
</dbReference>
<evidence type="ECO:0000256" key="1">
    <source>
        <dbReference type="ARBA" id="ARBA00001947"/>
    </source>
</evidence>
<dbReference type="GO" id="GO:0046872">
    <property type="term" value="F:metal ion binding"/>
    <property type="evidence" value="ECO:0007669"/>
    <property type="project" value="UniProtKB-KW"/>
</dbReference>
<dbReference type="InterPro" id="IPR000718">
    <property type="entry name" value="Peptidase_M13"/>
</dbReference>
<dbReference type="Gene3D" id="1.10.1380.10">
    <property type="entry name" value="Neutral endopeptidase , domain2"/>
    <property type="match status" value="1"/>
</dbReference>
<comment type="cofactor">
    <cofactor evidence="1">
        <name>Zn(2+)</name>
        <dbReference type="ChEBI" id="CHEBI:29105"/>
    </cofactor>
</comment>